<dbReference type="RefSeq" id="WP_393169440.1">
    <property type="nucleotide sequence ID" value="NZ_JBICRM010000015.1"/>
</dbReference>
<protein>
    <submittedName>
        <fullName evidence="1">Uncharacterized protein</fullName>
    </submittedName>
</protein>
<evidence type="ECO:0000313" key="2">
    <source>
        <dbReference type="Proteomes" id="UP001603978"/>
    </source>
</evidence>
<keyword evidence="2" id="KW-1185">Reference proteome</keyword>
<comment type="caution">
    <text evidence="1">The sequence shown here is derived from an EMBL/GenBank/DDBJ whole genome shotgun (WGS) entry which is preliminary data.</text>
</comment>
<evidence type="ECO:0000313" key="1">
    <source>
        <dbReference type="EMBL" id="MFG1706431.1"/>
    </source>
</evidence>
<dbReference type="Proteomes" id="UP001603978">
    <property type="component" value="Unassembled WGS sequence"/>
</dbReference>
<gene>
    <name evidence="1" type="ORF">ACFLIM_24865</name>
</gene>
<dbReference type="InterPro" id="IPR036188">
    <property type="entry name" value="FAD/NAD-bd_sf"/>
</dbReference>
<organism evidence="1 2">
    <name type="scientific">Nonomuraea marmarensis</name>
    <dbReference type="NCBI Taxonomy" id="3351344"/>
    <lineage>
        <taxon>Bacteria</taxon>
        <taxon>Bacillati</taxon>
        <taxon>Actinomycetota</taxon>
        <taxon>Actinomycetes</taxon>
        <taxon>Streptosporangiales</taxon>
        <taxon>Streptosporangiaceae</taxon>
        <taxon>Nonomuraea</taxon>
    </lineage>
</organism>
<name>A0ABW7AGJ2_9ACTN</name>
<reference evidence="1 2" key="1">
    <citation type="submission" date="2024-10" db="EMBL/GenBank/DDBJ databases">
        <authorList>
            <person name="Topkara A.R."/>
            <person name="Saygin H."/>
        </authorList>
    </citation>
    <scope>NUCLEOTIDE SEQUENCE [LARGE SCALE GENOMIC DNA]</scope>
    <source>
        <strain evidence="1 2">M3C6</strain>
    </source>
</reference>
<dbReference type="EMBL" id="JBICRM010000015">
    <property type="protein sequence ID" value="MFG1706431.1"/>
    <property type="molecule type" value="Genomic_DNA"/>
</dbReference>
<accession>A0ABW7AGJ2</accession>
<proteinExistence type="predicted"/>
<dbReference type="Gene3D" id="3.50.50.60">
    <property type="entry name" value="FAD/NAD(P)-binding domain"/>
    <property type="match status" value="1"/>
</dbReference>
<sequence>MAQGANQALEDAWLLARSLGDLRAYERARSKVVRRPARLAATEGTNSWQRPTAGLLPDGLVTRLYTAWLRRASNYLLTAS</sequence>